<keyword evidence="6" id="KW-0863">Zinc-finger</keyword>
<dbReference type="PANTHER" id="PTHR14738:SF29">
    <property type="entry name" value="ZINC FINGER CCCH DOMAIN-CONTAINING PROTEIN 14"/>
    <property type="match status" value="1"/>
</dbReference>
<dbReference type="Proteomes" id="UP000001555">
    <property type="component" value="Unassembled WGS sequence"/>
</dbReference>
<evidence type="ECO:0000313" key="11">
    <source>
        <dbReference type="Proteomes" id="UP000001555"/>
    </source>
</evidence>
<evidence type="ECO:0000256" key="4">
    <source>
        <dbReference type="ARBA" id="ARBA00022723"/>
    </source>
</evidence>
<comment type="similarity">
    <text evidence="2">Belongs to the ZC3H14 family.</text>
</comment>
<dbReference type="OrthoDB" id="5589010at2759"/>
<accession>B7PPW6</accession>
<proteinExistence type="inferred from homology"/>
<dbReference type="Gene3D" id="4.10.1000.30">
    <property type="match status" value="1"/>
</dbReference>
<dbReference type="GO" id="GO:0008143">
    <property type="term" value="F:poly(A) binding"/>
    <property type="evidence" value="ECO:0007669"/>
    <property type="project" value="InterPro"/>
</dbReference>
<name>B7PPW6_IXOSC</name>
<keyword evidence="7" id="KW-0862">Zinc</keyword>
<dbReference type="EMBL" id="DS761273">
    <property type="protein sequence ID" value="EEC08638.1"/>
    <property type="molecule type" value="Genomic_DNA"/>
</dbReference>
<dbReference type="InParanoid" id="B7PPW6"/>
<keyword evidence="4" id="KW-0479">Metal-binding</keyword>
<gene>
    <name evidence="9" type="ORF">IscW_ISCW019048</name>
</gene>
<evidence type="ECO:0000256" key="5">
    <source>
        <dbReference type="ARBA" id="ARBA00022737"/>
    </source>
</evidence>
<dbReference type="PANTHER" id="PTHR14738">
    <property type="entry name" value="ZINC FINGER CCCH DOMAIN-CONTAINING PROTEIN 14"/>
    <property type="match status" value="1"/>
</dbReference>
<evidence type="ECO:0000256" key="1">
    <source>
        <dbReference type="ARBA" id="ARBA00004123"/>
    </source>
</evidence>
<organism>
    <name type="scientific">Ixodes scapularis</name>
    <name type="common">Black-legged tick</name>
    <name type="synonym">Deer tick</name>
    <dbReference type="NCBI Taxonomy" id="6945"/>
    <lineage>
        <taxon>Eukaryota</taxon>
        <taxon>Metazoa</taxon>
        <taxon>Ecdysozoa</taxon>
        <taxon>Arthropoda</taxon>
        <taxon>Chelicerata</taxon>
        <taxon>Arachnida</taxon>
        <taxon>Acari</taxon>
        <taxon>Parasitiformes</taxon>
        <taxon>Ixodida</taxon>
        <taxon>Ixodoidea</taxon>
        <taxon>Ixodidae</taxon>
        <taxon>Ixodinae</taxon>
        <taxon>Ixodes</taxon>
    </lineage>
</organism>
<evidence type="ECO:0000313" key="10">
    <source>
        <dbReference type="EnsemblMetazoa" id="ISCW019048-PA"/>
    </source>
</evidence>
<protein>
    <recommendedName>
        <fullName evidence="3">Zinc finger CCCH domain-containing protein 14</fullName>
    </recommendedName>
</protein>
<dbReference type="VEuPathDB" id="VectorBase:ISCI019048"/>
<dbReference type="EMBL" id="ABJB010990500">
    <property type="status" value="NOT_ANNOTATED_CDS"/>
    <property type="molecule type" value="Genomic_DNA"/>
</dbReference>
<dbReference type="EMBL" id="ABJB010089471">
    <property type="status" value="NOT_ANNOTATED_CDS"/>
    <property type="molecule type" value="Genomic_DNA"/>
</dbReference>
<evidence type="ECO:0000313" key="9">
    <source>
        <dbReference type="EMBL" id="EEC08638.1"/>
    </source>
</evidence>
<dbReference type="EnsemblMetazoa" id="ISCW019048-RA">
    <property type="protein sequence ID" value="ISCW019048-PA"/>
    <property type="gene ID" value="ISCW019048"/>
</dbReference>
<keyword evidence="8" id="KW-0539">Nucleus</keyword>
<evidence type="ECO:0000256" key="7">
    <source>
        <dbReference type="ARBA" id="ARBA00022833"/>
    </source>
</evidence>
<dbReference type="GO" id="GO:0005634">
    <property type="term" value="C:nucleus"/>
    <property type="evidence" value="ECO:0007669"/>
    <property type="project" value="UniProtKB-SubCell"/>
</dbReference>
<dbReference type="HOGENOM" id="CLU_1564592_0_0_1"/>
<evidence type="ECO:0000256" key="3">
    <source>
        <dbReference type="ARBA" id="ARBA00015071"/>
    </source>
</evidence>
<comment type="subcellular location">
    <subcellularLocation>
        <location evidence="1">Nucleus</location>
    </subcellularLocation>
</comment>
<keyword evidence="11" id="KW-1185">Reference proteome</keyword>
<dbReference type="InterPro" id="IPR040366">
    <property type="entry name" value="Nab2/ZC3H14"/>
</dbReference>
<dbReference type="EMBL" id="ABJB011030970">
    <property type="status" value="NOT_ANNOTATED_CDS"/>
    <property type="molecule type" value="Genomic_DNA"/>
</dbReference>
<dbReference type="GO" id="GO:0008270">
    <property type="term" value="F:zinc ion binding"/>
    <property type="evidence" value="ECO:0007669"/>
    <property type="project" value="UniProtKB-KW"/>
</dbReference>
<sequence length="171" mass="19095">MRRGRSHFVLTLSGVGPASFKSGTREVVAHHASGPKDLDELPEYVNEDHENGYPPRFDEPMDVEDTNAVLEEDLEEEPMLVEEGASKLLEKGRYWPAWKNGDRCPNHHPSVHCKAFPYCTSKDKWLFIHPNCKYGALCKPRNCPFTHVSGRAFACPPPCEYGSPSSLAAGL</sequence>
<dbReference type="PaxDb" id="6945-B7PPW6"/>
<dbReference type="VEuPathDB" id="VectorBase:ISCW019048"/>
<dbReference type="STRING" id="6945.B7PPW6"/>
<dbReference type="GO" id="GO:0043488">
    <property type="term" value="P:regulation of mRNA stability"/>
    <property type="evidence" value="ECO:0007669"/>
    <property type="project" value="InterPro"/>
</dbReference>
<dbReference type="AlphaFoldDB" id="B7PPW6"/>
<reference evidence="9 11" key="1">
    <citation type="submission" date="2008-03" db="EMBL/GenBank/DDBJ databases">
        <title>Annotation of Ixodes scapularis.</title>
        <authorList>
            <consortium name="Ixodes scapularis Genome Project Consortium"/>
            <person name="Caler E."/>
            <person name="Hannick L.I."/>
            <person name="Bidwell S."/>
            <person name="Joardar V."/>
            <person name="Thiagarajan M."/>
            <person name="Amedeo P."/>
            <person name="Galinsky K.J."/>
            <person name="Schobel S."/>
            <person name="Inman J."/>
            <person name="Hostetler J."/>
            <person name="Miller J."/>
            <person name="Hammond M."/>
            <person name="Megy K."/>
            <person name="Lawson D."/>
            <person name="Kodira C."/>
            <person name="Sutton G."/>
            <person name="Meyer J."/>
            <person name="Hill C.A."/>
            <person name="Birren B."/>
            <person name="Nene V."/>
            <person name="Collins F."/>
            <person name="Alarcon-Chaidez F."/>
            <person name="Wikel S."/>
            <person name="Strausberg R."/>
        </authorList>
    </citation>
    <scope>NUCLEOTIDE SEQUENCE [LARGE SCALE GENOMIC DNA]</scope>
    <source>
        <strain evidence="11">Wikel</strain>
        <strain evidence="9">Wikel colony</strain>
    </source>
</reference>
<evidence type="ECO:0000256" key="6">
    <source>
        <dbReference type="ARBA" id="ARBA00022771"/>
    </source>
</evidence>
<keyword evidence="5" id="KW-0677">Repeat</keyword>
<evidence type="ECO:0000256" key="8">
    <source>
        <dbReference type="ARBA" id="ARBA00023242"/>
    </source>
</evidence>
<dbReference type="VEuPathDB" id="VectorBase:ISCP_012100"/>
<evidence type="ECO:0000256" key="2">
    <source>
        <dbReference type="ARBA" id="ARBA00008423"/>
    </source>
</evidence>
<reference evidence="10" key="2">
    <citation type="submission" date="2020-05" db="UniProtKB">
        <authorList>
            <consortium name="EnsemblMetazoa"/>
        </authorList>
    </citation>
    <scope>IDENTIFICATION</scope>
    <source>
        <strain evidence="10">wikel</strain>
    </source>
</reference>